<dbReference type="EMBL" id="KQ085936">
    <property type="protein sequence ID" value="KLO14960.1"/>
    <property type="molecule type" value="Genomic_DNA"/>
</dbReference>
<sequence>MSTESTPTGSPIHVEPLHNPSHAAKVVVPQAPLGNATNGPISQVPGMGAKALLAKKMAKTINPKFVSPTDKIMTPCSQKISAVKKKHFTKSSKPMQQLFASATPEESEHSSSDEENVPPAPMETDDSSAPTDVAEETEHMPMDEERPAPTKLQPDDENPF</sequence>
<feature type="compositionally biased region" description="Polar residues" evidence="1">
    <location>
        <begin position="91"/>
        <end position="100"/>
    </location>
</feature>
<dbReference type="OrthoDB" id="5578329at2759"/>
<dbReference type="InterPro" id="IPR007727">
    <property type="entry name" value="Spo12"/>
</dbReference>
<gene>
    <name evidence="2" type="ORF">SCHPADRAFT_939095</name>
</gene>
<keyword evidence="3" id="KW-1185">Reference proteome</keyword>
<dbReference type="Proteomes" id="UP000053477">
    <property type="component" value="Unassembled WGS sequence"/>
</dbReference>
<evidence type="ECO:0000256" key="1">
    <source>
        <dbReference type="SAM" id="MobiDB-lite"/>
    </source>
</evidence>
<evidence type="ECO:0000313" key="2">
    <source>
        <dbReference type="EMBL" id="KLO14960.1"/>
    </source>
</evidence>
<protein>
    <submittedName>
        <fullName evidence="2">Uncharacterized protein</fullName>
    </submittedName>
</protein>
<dbReference type="Pfam" id="PF05032">
    <property type="entry name" value="Spo12"/>
    <property type="match status" value="1"/>
</dbReference>
<proteinExistence type="predicted"/>
<accession>A0A0H2RSL3</accession>
<dbReference type="InParanoid" id="A0A0H2RSL3"/>
<evidence type="ECO:0000313" key="3">
    <source>
        <dbReference type="Proteomes" id="UP000053477"/>
    </source>
</evidence>
<name>A0A0H2RSL3_9AGAM</name>
<dbReference type="AlphaFoldDB" id="A0A0H2RSL3"/>
<feature type="region of interest" description="Disordered" evidence="1">
    <location>
        <begin position="85"/>
        <end position="160"/>
    </location>
</feature>
<feature type="compositionally biased region" description="Basic and acidic residues" evidence="1">
    <location>
        <begin position="136"/>
        <end position="148"/>
    </location>
</feature>
<reference evidence="2 3" key="1">
    <citation type="submission" date="2015-04" db="EMBL/GenBank/DDBJ databases">
        <title>Complete genome sequence of Schizopora paradoxa KUC8140, a cosmopolitan wood degrader in East Asia.</title>
        <authorList>
            <consortium name="DOE Joint Genome Institute"/>
            <person name="Min B."/>
            <person name="Park H."/>
            <person name="Jang Y."/>
            <person name="Kim J.-J."/>
            <person name="Kim K.H."/>
            <person name="Pangilinan J."/>
            <person name="Lipzen A."/>
            <person name="Riley R."/>
            <person name="Grigoriev I.V."/>
            <person name="Spatafora J.W."/>
            <person name="Choi I.-G."/>
        </authorList>
    </citation>
    <scope>NUCLEOTIDE SEQUENCE [LARGE SCALE GENOMIC DNA]</scope>
    <source>
        <strain evidence="2 3">KUC8140</strain>
    </source>
</reference>
<organism evidence="2 3">
    <name type="scientific">Schizopora paradoxa</name>
    <dbReference type="NCBI Taxonomy" id="27342"/>
    <lineage>
        <taxon>Eukaryota</taxon>
        <taxon>Fungi</taxon>
        <taxon>Dikarya</taxon>
        <taxon>Basidiomycota</taxon>
        <taxon>Agaricomycotina</taxon>
        <taxon>Agaricomycetes</taxon>
        <taxon>Hymenochaetales</taxon>
        <taxon>Schizoporaceae</taxon>
        <taxon>Schizopora</taxon>
    </lineage>
</organism>
<dbReference type="STRING" id="27342.A0A0H2RSL3"/>